<dbReference type="SUPFAM" id="SSF53335">
    <property type="entry name" value="S-adenosyl-L-methionine-dependent methyltransferases"/>
    <property type="match status" value="1"/>
</dbReference>
<organism evidence="2 3">
    <name type="scientific">Hyaloscypha variabilis (strain UAMH 11265 / GT02V1 / F)</name>
    <name type="common">Meliniomyces variabilis</name>
    <dbReference type="NCBI Taxonomy" id="1149755"/>
    <lineage>
        <taxon>Eukaryota</taxon>
        <taxon>Fungi</taxon>
        <taxon>Dikarya</taxon>
        <taxon>Ascomycota</taxon>
        <taxon>Pezizomycotina</taxon>
        <taxon>Leotiomycetes</taxon>
        <taxon>Helotiales</taxon>
        <taxon>Hyaloscyphaceae</taxon>
        <taxon>Hyaloscypha</taxon>
        <taxon>Hyaloscypha variabilis</taxon>
    </lineage>
</organism>
<proteinExistence type="predicted"/>
<accession>A0A2J6SBI1</accession>
<dbReference type="InterPro" id="IPR029063">
    <property type="entry name" value="SAM-dependent_MTases_sf"/>
</dbReference>
<dbReference type="AlphaFoldDB" id="A0A2J6SBI1"/>
<protein>
    <recommendedName>
        <fullName evidence="1">Methyltransferase domain-containing protein</fullName>
    </recommendedName>
</protein>
<dbReference type="EMBL" id="KZ613937">
    <property type="protein sequence ID" value="PMD48139.1"/>
    <property type="molecule type" value="Genomic_DNA"/>
</dbReference>
<gene>
    <name evidence="2" type="ORF">L207DRAFT_574821</name>
</gene>
<dbReference type="Gene3D" id="3.40.50.150">
    <property type="entry name" value="Vaccinia Virus protein VP39"/>
    <property type="match status" value="1"/>
</dbReference>
<keyword evidence="3" id="KW-1185">Reference proteome</keyword>
<feature type="domain" description="Methyltransferase" evidence="1">
    <location>
        <begin position="34"/>
        <end position="129"/>
    </location>
</feature>
<dbReference type="CDD" id="cd02440">
    <property type="entry name" value="AdoMet_MTases"/>
    <property type="match status" value="1"/>
</dbReference>
<dbReference type="Proteomes" id="UP000235786">
    <property type="component" value="Unassembled WGS sequence"/>
</dbReference>
<dbReference type="OrthoDB" id="417697at2759"/>
<sequence>MATRLYRQHRLWTKTLNYLIHPAIETTLPSNARVAEIATGAGVWLLAAARYLPDSVSFVGFDSCKSQFPKLDALPKNISFETQNLLKPFHQEHLGTFDLVSLRSMASQLGKEEWELVARNIVLLLKPGGYIQWMEADIEHCTLMQQASQASCESLTLLASSALAYLRSKRKDPSGCRGLPEIFNSLGLEFCAQDTFSSDLDPELRAEFTDIYARTLLGTMGQAGLQLWNGWSCEKVRELERKVFGELETDEVYWRCDFRVVIGRVLVVVKK</sequence>
<reference evidence="2 3" key="1">
    <citation type="submission" date="2016-04" db="EMBL/GenBank/DDBJ databases">
        <title>A degradative enzymes factory behind the ericoid mycorrhizal symbiosis.</title>
        <authorList>
            <consortium name="DOE Joint Genome Institute"/>
            <person name="Martino E."/>
            <person name="Morin E."/>
            <person name="Grelet G."/>
            <person name="Kuo A."/>
            <person name="Kohler A."/>
            <person name="Daghino S."/>
            <person name="Barry K."/>
            <person name="Choi C."/>
            <person name="Cichocki N."/>
            <person name="Clum A."/>
            <person name="Copeland A."/>
            <person name="Hainaut M."/>
            <person name="Haridas S."/>
            <person name="Labutti K."/>
            <person name="Lindquist E."/>
            <person name="Lipzen A."/>
            <person name="Khouja H.-R."/>
            <person name="Murat C."/>
            <person name="Ohm R."/>
            <person name="Olson A."/>
            <person name="Spatafora J."/>
            <person name="Veneault-Fourrey C."/>
            <person name="Henrissat B."/>
            <person name="Grigoriev I."/>
            <person name="Martin F."/>
            <person name="Perotto S."/>
        </authorList>
    </citation>
    <scope>NUCLEOTIDE SEQUENCE [LARGE SCALE GENOMIC DNA]</scope>
    <source>
        <strain evidence="2 3">F</strain>
    </source>
</reference>
<evidence type="ECO:0000313" key="3">
    <source>
        <dbReference type="Proteomes" id="UP000235786"/>
    </source>
</evidence>
<evidence type="ECO:0000259" key="1">
    <source>
        <dbReference type="Pfam" id="PF13649"/>
    </source>
</evidence>
<name>A0A2J6SBI1_HYAVF</name>
<dbReference type="STRING" id="1149755.A0A2J6SBI1"/>
<dbReference type="Pfam" id="PF13649">
    <property type="entry name" value="Methyltransf_25"/>
    <property type="match status" value="1"/>
</dbReference>
<dbReference type="InterPro" id="IPR041698">
    <property type="entry name" value="Methyltransf_25"/>
</dbReference>
<evidence type="ECO:0000313" key="2">
    <source>
        <dbReference type="EMBL" id="PMD48139.1"/>
    </source>
</evidence>